<organism evidence="1 2">
    <name type="scientific">Discina gigas</name>
    <dbReference type="NCBI Taxonomy" id="1032678"/>
    <lineage>
        <taxon>Eukaryota</taxon>
        <taxon>Fungi</taxon>
        <taxon>Dikarya</taxon>
        <taxon>Ascomycota</taxon>
        <taxon>Pezizomycotina</taxon>
        <taxon>Pezizomycetes</taxon>
        <taxon>Pezizales</taxon>
        <taxon>Discinaceae</taxon>
        <taxon>Discina</taxon>
    </lineage>
</organism>
<evidence type="ECO:0008006" key="3">
    <source>
        <dbReference type="Google" id="ProtNLM"/>
    </source>
</evidence>
<sequence>MSRTLFPRISFACRVLLASSPHQRRHLSTFDVIRRVLIGSPAHELFSPTNDRWLWDEKRQRARHTRTFNIPALKATAAEALGVARWRVRLIKRGDGGSNKIIGAWGGGDRWVIIKLPDPVVPARVVTASEVALMEFVRTELGILAPKVLKWSWDAGGPVGAEYIIMEEVEEEIAGVRWSEIGLEGKARALKELLVVDEKFLRSSDIFKDVGYGSLYFTEDAEKLGFKKVFEVKSGRSPGRFCLGPLAERHFWVDAAADIDRGPWSTAQAYLTSIADASLHRLAPRGEPTARTKPFIINCRLASDQICPTAHTTLLLNRFHSLAPGLVHPTLSAPTLWHRDLSHQNIFVSSTGSISSIIDWQGVHILPLFLQARIPRLFRYKHSDPEVVPDPLSPLEDGFLDEENLAVQERIELIALAALYVDRLCAVSGELGDELRSVLEKQRIPMSRKMSVSVATSSFETSDDTLLLWGLLERVIREWEKIAPGTECPSKPAEGEVALLRGLTEYRNFWLDLLDMHEMPMGDDVSVTAENFESEKAKVKEFVRKLLMDGLEGDECIEQRERFIRHLKSWDLTDWNDGEGWIDEVGEKLSAGGPA</sequence>
<dbReference type="SUPFAM" id="SSF56112">
    <property type="entry name" value="Protein kinase-like (PK-like)"/>
    <property type="match status" value="1"/>
</dbReference>
<dbReference type="PANTHER" id="PTHR36091:SF2">
    <property type="entry name" value="AMINOGLYCOSIDE PHOSPHOTRANSFERASE DOMAIN-CONTAINING PROTEIN"/>
    <property type="match status" value="1"/>
</dbReference>
<dbReference type="Proteomes" id="UP001447188">
    <property type="component" value="Unassembled WGS sequence"/>
</dbReference>
<gene>
    <name evidence="1" type="ORF">Q9L58_003985</name>
</gene>
<protein>
    <recommendedName>
        <fullName evidence="3">Aminoglycoside phosphotransferase domain-containing protein</fullName>
    </recommendedName>
</protein>
<name>A0ABR3GM49_9PEZI</name>
<dbReference type="PANTHER" id="PTHR36091">
    <property type="entry name" value="ALTERED INHERITANCE OF MITOCHONDRIA PROTEIN 9, MITOCHONDRIAL"/>
    <property type="match status" value="1"/>
</dbReference>
<evidence type="ECO:0000313" key="1">
    <source>
        <dbReference type="EMBL" id="KAL0637003.1"/>
    </source>
</evidence>
<keyword evidence="2" id="KW-1185">Reference proteome</keyword>
<proteinExistence type="predicted"/>
<dbReference type="EMBL" id="JBBBZM010000040">
    <property type="protein sequence ID" value="KAL0637003.1"/>
    <property type="molecule type" value="Genomic_DNA"/>
</dbReference>
<dbReference type="InterPro" id="IPR011009">
    <property type="entry name" value="Kinase-like_dom_sf"/>
</dbReference>
<comment type="caution">
    <text evidence="1">The sequence shown here is derived from an EMBL/GenBank/DDBJ whole genome shotgun (WGS) entry which is preliminary data.</text>
</comment>
<accession>A0ABR3GM49</accession>
<evidence type="ECO:0000313" key="2">
    <source>
        <dbReference type="Proteomes" id="UP001447188"/>
    </source>
</evidence>
<dbReference type="InterPro" id="IPR051035">
    <property type="entry name" value="Mito_inheritance_9"/>
</dbReference>
<reference evidence="1 2" key="1">
    <citation type="submission" date="2024-02" db="EMBL/GenBank/DDBJ databases">
        <title>Discinaceae phylogenomics.</title>
        <authorList>
            <person name="Dirks A.C."/>
            <person name="James T.Y."/>
        </authorList>
    </citation>
    <scope>NUCLEOTIDE SEQUENCE [LARGE SCALE GENOMIC DNA]</scope>
    <source>
        <strain evidence="1 2">ACD0624</strain>
    </source>
</reference>